<dbReference type="Pfam" id="PF04264">
    <property type="entry name" value="YceI"/>
    <property type="match status" value="1"/>
</dbReference>
<dbReference type="Gene3D" id="2.40.128.110">
    <property type="entry name" value="Lipid/polyisoprenoid-binding, YceI-like"/>
    <property type="match status" value="1"/>
</dbReference>
<dbReference type="RefSeq" id="WP_234653475.1">
    <property type="nucleotide sequence ID" value="NZ_CP094997.1"/>
</dbReference>
<organism evidence="2 3">
    <name type="scientific">Dyadobacter chenwenxiniae</name>
    <dbReference type="NCBI Taxonomy" id="2906456"/>
    <lineage>
        <taxon>Bacteria</taxon>
        <taxon>Pseudomonadati</taxon>
        <taxon>Bacteroidota</taxon>
        <taxon>Cytophagia</taxon>
        <taxon>Cytophagales</taxon>
        <taxon>Spirosomataceae</taxon>
        <taxon>Dyadobacter</taxon>
    </lineage>
</organism>
<keyword evidence="3" id="KW-1185">Reference proteome</keyword>
<dbReference type="InterPro" id="IPR036761">
    <property type="entry name" value="TTHA0802/YceI-like_sf"/>
</dbReference>
<dbReference type="PANTHER" id="PTHR34406">
    <property type="entry name" value="PROTEIN YCEI"/>
    <property type="match status" value="1"/>
</dbReference>
<evidence type="ECO:0000313" key="2">
    <source>
        <dbReference type="EMBL" id="MCF0060608.1"/>
    </source>
</evidence>
<dbReference type="EMBL" id="JAJTTC010000001">
    <property type="protein sequence ID" value="MCF0060608.1"/>
    <property type="molecule type" value="Genomic_DNA"/>
</dbReference>
<reference evidence="2" key="1">
    <citation type="submission" date="2021-12" db="EMBL/GenBank/DDBJ databases">
        <title>Novel species in genus Dyadobacter.</title>
        <authorList>
            <person name="Ma C."/>
        </authorList>
    </citation>
    <scope>NUCLEOTIDE SEQUENCE</scope>
    <source>
        <strain evidence="2">LJ419</strain>
    </source>
</reference>
<evidence type="ECO:0000259" key="1">
    <source>
        <dbReference type="SMART" id="SM00867"/>
    </source>
</evidence>
<dbReference type="SMART" id="SM00867">
    <property type="entry name" value="YceI"/>
    <property type="match status" value="1"/>
</dbReference>
<accession>A0A9X1PH20</accession>
<sequence length="181" mass="20571">METLNKTRWVIDRSHSEVGFKLKHLMVSTVRGVFKEYDASIYTTNEDFLTAEVDFWINPASIDTGNAQRDDHLRNSDFFDTDHFKEINFTGNTYEAADKSNKYNIYGALTIKGVSKQVKLTVEFGGIIKDPWGKEKAIFSVTGTISRKDWGLNWNMPLETGGLLVSDDISIHVELQLVKQS</sequence>
<comment type="caution">
    <text evidence="2">The sequence shown here is derived from an EMBL/GenBank/DDBJ whole genome shotgun (WGS) entry which is preliminary data.</text>
</comment>
<dbReference type="PANTHER" id="PTHR34406:SF1">
    <property type="entry name" value="PROTEIN YCEI"/>
    <property type="match status" value="1"/>
</dbReference>
<dbReference type="SUPFAM" id="SSF101874">
    <property type="entry name" value="YceI-like"/>
    <property type="match status" value="1"/>
</dbReference>
<name>A0A9X1PH20_9BACT</name>
<dbReference type="AlphaFoldDB" id="A0A9X1PH20"/>
<gene>
    <name evidence="2" type="ORF">LXM26_03830</name>
</gene>
<proteinExistence type="predicted"/>
<dbReference type="InterPro" id="IPR007372">
    <property type="entry name" value="Lipid/polyisoprenoid-bd_YceI"/>
</dbReference>
<evidence type="ECO:0000313" key="3">
    <source>
        <dbReference type="Proteomes" id="UP001139000"/>
    </source>
</evidence>
<protein>
    <submittedName>
        <fullName evidence="2">YceI family protein</fullName>
    </submittedName>
</protein>
<dbReference type="Proteomes" id="UP001139000">
    <property type="component" value="Unassembled WGS sequence"/>
</dbReference>
<feature type="domain" description="Lipid/polyisoprenoid-binding YceI-like" evidence="1">
    <location>
        <begin position="8"/>
        <end position="178"/>
    </location>
</feature>